<keyword evidence="6" id="KW-0092">Biotin</keyword>
<evidence type="ECO:0000256" key="8">
    <source>
        <dbReference type="SAM" id="MobiDB-lite"/>
    </source>
</evidence>
<dbReference type="InterPro" id="IPR011764">
    <property type="entry name" value="Biotin_carboxylation_dom"/>
</dbReference>
<evidence type="ECO:0000256" key="4">
    <source>
        <dbReference type="ARBA" id="ARBA00022801"/>
    </source>
</evidence>
<evidence type="ECO:0000259" key="9">
    <source>
        <dbReference type="PROSITE" id="PS50968"/>
    </source>
</evidence>
<dbReference type="SUPFAM" id="SSF56059">
    <property type="entry name" value="Glutathione synthetase ATP-binding domain-like"/>
    <property type="match status" value="1"/>
</dbReference>
<dbReference type="InterPro" id="IPR005482">
    <property type="entry name" value="Biotin_COase_C"/>
</dbReference>
<dbReference type="GO" id="GO:0016874">
    <property type="term" value="F:ligase activity"/>
    <property type="evidence" value="ECO:0007669"/>
    <property type="project" value="UniProtKB-KW"/>
</dbReference>
<evidence type="ECO:0000256" key="5">
    <source>
        <dbReference type="ARBA" id="ARBA00022840"/>
    </source>
</evidence>
<dbReference type="InterPro" id="IPR011053">
    <property type="entry name" value="Single_hybrid_motif"/>
</dbReference>
<dbReference type="PROSITE" id="PS50979">
    <property type="entry name" value="BC"/>
    <property type="match status" value="1"/>
</dbReference>
<dbReference type="InterPro" id="IPR050856">
    <property type="entry name" value="Biotin_carboxylase_complex"/>
</dbReference>
<dbReference type="Gene3D" id="3.30.470.20">
    <property type="entry name" value="ATP-grasp fold, B domain"/>
    <property type="match status" value="1"/>
</dbReference>
<dbReference type="SUPFAM" id="SSF52440">
    <property type="entry name" value="PreATP-grasp domain"/>
    <property type="match status" value="1"/>
</dbReference>
<dbReference type="PROSITE" id="PS50975">
    <property type="entry name" value="ATP_GRASP"/>
    <property type="match status" value="1"/>
</dbReference>
<dbReference type="PANTHER" id="PTHR18866">
    <property type="entry name" value="CARBOXYLASE:PYRUVATE/ACETYL-COA/PROPIONYL-COA CARBOXYLASE"/>
    <property type="match status" value="1"/>
</dbReference>
<feature type="domain" description="Biotin carboxylation" evidence="11">
    <location>
        <begin position="5"/>
        <end position="485"/>
    </location>
</feature>
<name>A0A9P5YUB6_9AGAR</name>
<dbReference type="CDD" id="cd06850">
    <property type="entry name" value="biotinyl_domain"/>
    <property type="match status" value="1"/>
</dbReference>
<dbReference type="PROSITE" id="PS50968">
    <property type="entry name" value="BIOTINYL_LIPOYL"/>
    <property type="match status" value="1"/>
</dbReference>
<protein>
    <submittedName>
        <fullName evidence="12">Urea carboxylase</fullName>
    </submittedName>
</protein>
<evidence type="ECO:0000313" key="12">
    <source>
        <dbReference type="EMBL" id="KAF9475579.1"/>
    </source>
</evidence>
<dbReference type="SMART" id="SM00796">
    <property type="entry name" value="AHS1"/>
    <property type="match status" value="1"/>
</dbReference>
<evidence type="ECO:0000313" key="13">
    <source>
        <dbReference type="Proteomes" id="UP000807469"/>
    </source>
</evidence>
<keyword evidence="2" id="KW-0436">Ligase</keyword>
<proteinExistence type="predicted"/>
<reference evidence="12" key="1">
    <citation type="submission" date="2020-11" db="EMBL/GenBank/DDBJ databases">
        <authorList>
            <consortium name="DOE Joint Genome Institute"/>
            <person name="Ahrendt S."/>
            <person name="Riley R."/>
            <person name="Andreopoulos W."/>
            <person name="Labutti K."/>
            <person name="Pangilinan J."/>
            <person name="Ruiz-Duenas F.J."/>
            <person name="Barrasa J.M."/>
            <person name="Sanchez-Garcia M."/>
            <person name="Camarero S."/>
            <person name="Miyauchi S."/>
            <person name="Serrano A."/>
            <person name="Linde D."/>
            <person name="Babiker R."/>
            <person name="Drula E."/>
            <person name="Ayuso-Fernandez I."/>
            <person name="Pacheco R."/>
            <person name="Padilla G."/>
            <person name="Ferreira P."/>
            <person name="Barriuso J."/>
            <person name="Kellner H."/>
            <person name="Castanera R."/>
            <person name="Alfaro M."/>
            <person name="Ramirez L."/>
            <person name="Pisabarro A.G."/>
            <person name="Kuo A."/>
            <person name="Tritt A."/>
            <person name="Lipzen A."/>
            <person name="He G."/>
            <person name="Yan M."/>
            <person name="Ng V."/>
            <person name="Cullen D."/>
            <person name="Martin F."/>
            <person name="Rosso M.-N."/>
            <person name="Henrissat B."/>
            <person name="Hibbett D."/>
            <person name="Martinez A.T."/>
            <person name="Grigoriev I.V."/>
        </authorList>
    </citation>
    <scope>NUCLEOTIDE SEQUENCE</scope>
    <source>
        <strain evidence="12">CIRM-BRFM 674</strain>
    </source>
</reference>
<dbReference type="GO" id="GO:0046872">
    <property type="term" value="F:metal ion binding"/>
    <property type="evidence" value="ECO:0007669"/>
    <property type="project" value="InterPro"/>
</dbReference>
<sequence length="1284" mass="140632">MGIYDAHKLLIANRGEIAVRILKTAKKIGLRTVAVYTPSDALSPHVVLADEATPLSLPSPPDASSSTPPAEAPAYLDARGIVEICKARGVTLVHPGYGFLAENADFAALVVGNGIGWIGPSPEVIRLMGIKHAARKAAVDAGVAIVPGSDGLVATVDEAVDVARRCGFPVMLKATAGGGGMGMVICYDEGALRNKFSVTKSRAKTLFNDDGVFLERYFPMARHIEIQVFGNGLGDAIHMRERECSIQRRHQKVIEESPSPFCESHAGLRERMCEVSVKLAQSIKYESAGTVEFLVDEETANFYFLEMNTRIQVEHPVTEQIHSGLDLIELMIKQAVAHSSGDKGLRADSSEMQQETYDELYKSAIRDGSGHAIEGRIYGENPYEGFVPSAGLLQHVSFGEPQSWLRIDTWVDTGMSITPFFDPLLAKVIVTANTRAEAIQRLLLAFELAKICGPPNNIEYICEIGRDDTFCSGLATTTFLGTFTVNARAFKVLSSGIDTTIQDLPGRTIRLGMPRSGPMDDLAFSVGNILVGNPRNMEGLEIVVVPGVKFALQFFTSAVVSVTGREALLRVDGVEIPLWSRIIVPENGKLEIQATVKASSSSGFRTYLCVRGGFPNIPLYLGSKSTSMGLGGYQGRSLTKGDYIFLGDCSPVGDEVGNNVALPKSFLPAYPSDWVVYVLSGPHDDEEFITKEGIDRFYSTKWRVSPSSNRLGIRLDVPTAADRIRWARDSGGEGGSHPSNILDNGYAPGTININGDTPVILTNEGPDMGGYLCMCTVATSEMWKLGQLSPGSSVQFRRIGWHQSIQKLDLFDAWLSNAAKFIHSSSSSATGDAGSSASIFLDVSLRDAPHSPILHTRSALHPESDLAVTFRQAGDSAILVEFGKMLLDIFVRTRIHAFQTIVRSRNIPGAGELCPCIRSILCYYDPRIVSQEEFLRILVESEYMIPQDMTQMQFPGRRITFPIVLDDHWNREALMRYMHTTREKAVYLPSNVEYLARNNGIASAADALQKLIESDWLVLGVGFYLACPFLVPIDPRCRLIGQKMNPSRTFTPRGAIGIAGPVAAIYPIESPGGYQLYGRTLPGWQTWGKGKDFDASKPWLLEAFDQVNFTPVTEGEYIKLEQQFDAGQYSFKIEPVIFSVEEHSHFLESIADVIEAFRKAQKESSDEEAERERTLLQEWENERNIPSESSVTKPSKCLDVFPEERETPAELITSSMYATVWKINIKPGDIIPSDSTIVVILEAMKTEIPMEAGEGNGGRKVLKLGPKVKEGASVEPGDILAVLD</sequence>
<dbReference type="InterPro" id="IPR005481">
    <property type="entry name" value="BC-like_N"/>
</dbReference>
<dbReference type="Proteomes" id="UP000807469">
    <property type="component" value="Unassembled WGS sequence"/>
</dbReference>
<comment type="caution">
    <text evidence="12">The sequence shown here is derived from an EMBL/GenBank/DDBJ whole genome shotgun (WGS) entry which is preliminary data.</text>
</comment>
<dbReference type="Pfam" id="PF02626">
    <property type="entry name" value="CT_A_B"/>
    <property type="match status" value="1"/>
</dbReference>
<gene>
    <name evidence="12" type="ORF">BDN70DRAFT_955381</name>
</gene>
<dbReference type="SMART" id="SM00878">
    <property type="entry name" value="Biotin_carb_C"/>
    <property type="match status" value="1"/>
</dbReference>
<dbReference type="Pfam" id="PF02785">
    <property type="entry name" value="Biotin_carb_C"/>
    <property type="match status" value="1"/>
</dbReference>
<evidence type="ECO:0000259" key="11">
    <source>
        <dbReference type="PROSITE" id="PS50979"/>
    </source>
</evidence>
<dbReference type="OrthoDB" id="196847at2759"/>
<dbReference type="SUPFAM" id="SSF50891">
    <property type="entry name" value="Cyclophilin-like"/>
    <property type="match status" value="2"/>
</dbReference>
<dbReference type="Gene3D" id="2.40.50.100">
    <property type="match status" value="1"/>
</dbReference>
<organism evidence="12 13">
    <name type="scientific">Pholiota conissans</name>
    <dbReference type="NCBI Taxonomy" id="109636"/>
    <lineage>
        <taxon>Eukaryota</taxon>
        <taxon>Fungi</taxon>
        <taxon>Dikarya</taxon>
        <taxon>Basidiomycota</taxon>
        <taxon>Agaricomycotina</taxon>
        <taxon>Agaricomycetes</taxon>
        <taxon>Agaricomycetidae</taxon>
        <taxon>Agaricales</taxon>
        <taxon>Agaricineae</taxon>
        <taxon>Strophariaceae</taxon>
        <taxon>Pholiota</taxon>
    </lineage>
</organism>
<evidence type="ECO:0000256" key="7">
    <source>
        <dbReference type="PROSITE-ProRule" id="PRU00409"/>
    </source>
</evidence>
<keyword evidence="13" id="KW-1185">Reference proteome</keyword>
<dbReference type="InterPro" id="IPR016185">
    <property type="entry name" value="PreATP-grasp_dom_sf"/>
</dbReference>
<dbReference type="Gene3D" id="2.40.100.10">
    <property type="entry name" value="Cyclophilin-like"/>
    <property type="match status" value="2"/>
</dbReference>
<dbReference type="SUPFAM" id="SSF160467">
    <property type="entry name" value="PH0987 N-terminal domain-like"/>
    <property type="match status" value="1"/>
</dbReference>
<dbReference type="InterPro" id="IPR011054">
    <property type="entry name" value="Rudment_hybrid_motif"/>
</dbReference>
<feature type="compositionally biased region" description="Basic and acidic residues" evidence="8">
    <location>
        <begin position="1161"/>
        <end position="1185"/>
    </location>
</feature>
<keyword evidence="4" id="KW-0378">Hydrolase</keyword>
<feature type="domain" description="ATP-grasp" evidence="10">
    <location>
        <begin position="137"/>
        <end position="336"/>
    </location>
</feature>
<dbReference type="Gene3D" id="3.30.1360.40">
    <property type="match status" value="1"/>
</dbReference>
<dbReference type="Pfam" id="PF02786">
    <property type="entry name" value="CPSase_L_D2"/>
    <property type="match status" value="1"/>
</dbReference>
<dbReference type="Pfam" id="PF02682">
    <property type="entry name" value="CT_C_D"/>
    <property type="match status" value="1"/>
</dbReference>
<dbReference type="InterPro" id="IPR005479">
    <property type="entry name" value="CPAse_ATP-bd"/>
</dbReference>
<dbReference type="PANTHER" id="PTHR18866:SF128">
    <property type="entry name" value="UREA AMIDOLYASE"/>
    <property type="match status" value="1"/>
</dbReference>
<feature type="region of interest" description="Disordered" evidence="8">
    <location>
        <begin position="1161"/>
        <end position="1195"/>
    </location>
</feature>
<comment type="cofactor">
    <cofactor evidence="1">
        <name>biotin</name>
        <dbReference type="ChEBI" id="CHEBI:57586"/>
    </cofactor>
</comment>
<evidence type="ECO:0000259" key="10">
    <source>
        <dbReference type="PROSITE" id="PS50975"/>
    </source>
</evidence>
<dbReference type="SMART" id="SM00797">
    <property type="entry name" value="AHS2"/>
    <property type="match status" value="1"/>
</dbReference>
<keyword evidence="5 7" id="KW-0067">ATP-binding</keyword>
<feature type="domain" description="Lipoyl-binding" evidence="9">
    <location>
        <begin position="1202"/>
        <end position="1284"/>
    </location>
</feature>
<evidence type="ECO:0000256" key="1">
    <source>
        <dbReference type="ARBA" id="ARBA00001953"/>
    </source>
</evidence>
<dbReference type="InterPro" id="IPR029000">
    <property type="entry name" value="Cyclophilin-like_dom_sf"/>
</dbReference>
<dbReference type="GO" id="GO:0005524">
    <property type="term" value="F:ATP binding"/>
    <property type="evidence" value="ECO:0007669"/>
    <property type="project" value="UniProtKB-UniRule"/>
</dbReference>
<dbReference type="InterPro" id="IPR003833">
    <property type="entry name" value="CT_C_D"/>
</dbReference>
<evidence type="ECO:0000256" key="3">
    <source>
        <dbReference type="ARBA" id="ARBA00022741"/>
    </source>
</evidence>
<accession>A0A9P5YUB6</accession>
<dbReference type="InterPro" id="IPR003778">
    <property type="entry name" value="CT_A_B"/>
</dbReference>
<dbReference type="SUPFAM" id="SSF51246">
    <property type="entry name" value="Rudiment single hybrid motif"/>
    <property type="match status" value="1"/>
</dbReference>
<evidence type="ECO:0000256" key="6">
    <source>
        <dbReference type="ARBA" id="ARBA00023267"/>
    </source>
</evidence>
<evidence type="ECO:0000256" key="2">
    <source>
        <dbReference type="ARBA" id="ARBA00022598"/>
    </source>
</evidence>
<dbReference type="PROSITE" id="PS00867">
    <property type="entry name" value="CPSASE_2"/>
    <property type="match status" value="1"/>
</dbReference>
<dbReference type="SUPFAM" id="SSF51230">
    <property type="entry name" value="Single hybrid motif"/>
    <property type="match status" value="1"/>
</dbReference>
<dbReference type="InterPro" id="IPR000089">
    <property type="entry name" value="Biotin_lipoyl"/>
</dbReference>
<dbReference type="GO" id="GO:0016787">
    <property type="term" value="F:hydrolase activity"/>
    <property type="evidence" value="ECO:0007669"/>
    <property type="project" value="UniProtKB-KW"/>
</dbReference>
<dbReference type="InterPro" id="IPR011761">
    <property type="entry name" value="ATP-grasp"/>
</dbReference>
<keyword evidence="3 7" id="KW-0547">Nucleotide-binding</keyword>
<dbReference type="EMBL" id="MU155327">
    <property type="protein sequence ID" value="KAF9475579.1"/>
    <property type="molecule type" value="Genomic_DNA"/>
</dbReference>
<dbReference type="PROSITE" id="PS00866">
    <property type="entry name" value="CPSASE_1"/>
    <property type="match status" value="1"/>
</dbReference>
<dbReference type="Pfam" id="PF00289">
    <property type="entry name" value="Biotin_carb_N"/>
    <property type="match status" value="1"/>
</dbReference>